<sequence length="165" mass="19008">MKLEQAVRISHHLLDACAALDRARMAIADLGKAERIELEDCFYSVVGALEDELLRPIYDQYPDLEPPKSDREPYTFVCELTWDEVRLPPSVTEEQLDEIIFSTMKPTWRKTSMMVSLVMKRCQELGLPIEDKMIAARLKVLSDSDRIEGIGDLQSWLHSEVRLKD</sequence>
<organism evidence="2 3">
    <name type="scientific">Bradyrhizobium rifense</name>
    <dbReference type="NCBI Taxonomy" id="515499"/>
    <lineage>
        <taxon>Bacteria</taxon>
        <taxon>Pseudomonadati</taxon>
        <taxon>Pseudomonadota</taxon>
        <taxon>Alphaproteobacteria</taxon>
        <taxon>Hyphomicrobiales</taxon>
        <taxon>Nitrobacteraceae</taxon>
        <taxon>Bradyrhizobium</taxon>
    </lineage>
</organism>
<protein>
    <recommendedName>
        <fullName evidence="1">DUF3658 domain-containing protein</fullName>
    </recommendedName>
</protein>
<reference evidence="2 3" key="1">
    <citation type="submission" date="2019-08" db="EMBL/GenBank/DDBJ databases">
        <title>Bradyrhizobium hipponensis sp. nov., a rhizobium isolated from a Lupinus angustifolius root nodule in Tunisia.</title>
        <authorList>
            <person name="Off K."/>
            <person name="Rejili M."/>
            <person name="Mars M."/>
            <person name="Brachmann A."/>
            <person name="Marin M."/>
        </authorList>
    </citation>
    <scope>NUCLEOTIDE SEQUENCE [LARGE SCALE GENOMIC DNA]</scope>
    <source>
        <strain evidence="2 3">CTAW71</strain>
    </source>
</reference>
<evidence type="ECO:0000259" key="1">
    <source>
        <dbReference type="Pfam" id="PF12395"/>
    </source>
</evidence>
<accession>A0A5D3K8U5</accession>
<dbReference type="OrthoDB" id="6006919at2"/>
<comment type="caution">
    <text evidence="2">The sequence shown here is derived from an EMBL/GenBank/DDBJ whole genome shotgun (WGS) entry which is preliminary data.</text>
</comment>
<dbReference type="Proteomes" id="UP000324758">
    <property type="component" value="Unassembled WGS sequence"/>
</dbReference>
<proteinExistence type="predicted"/>
<gene>
    <name evidence="2" type="ORF">FXB40_25715</name>
</gene>
<dbReference type="InterPro" id="IPR022123">
    <property type="entry name" value="DUF3658"/>
</dbReference>
<dbReference type="AlphaFoldDB" id="A0A5D3K8U5"/>
<evidence type="ECO:0000313" key="3">
    <source>
        <dbReference type="Proteomes" id="UP000324758"/>
    </source>
</evidence>
<evidence type="ECO:0000313" key="2">
    <source>
        <dbReference type="EMBL" id="TYL92262.1"/>
    </source>
</evidence>
<dbReference type="RefSeq" id="WP_148774945.1">
    <property type="nucleotide sequence ID" value="NZ_VSSS01000039.1"/>
</dbReference>
<dbReference type="Pfam" id="PF12395">
    <property type="entry name" value="DUF3658"/>
    <property type="match status" value="1"/>
</dbReference>
<name>A0A5D3K8U5_9BRAD</name>
<feature type="domain" description="DUF3658" evidence="1">
    <location>
        <begin position="90"/>
        <end position="158"/>
    </location>
</feature>
<dbReference type="EMBL" id="VSSS01000039">
    <property type="protein sequence ID" value="TYL92262.1"/>
    <property type="molecule type" value="Genomic_DNA"/>
</dbReference>
<keyword evidence="3" id="KW-1185">Reference proteome</keyword>